<comment type="caution">
    <text evidence="2">The sequence shown here is derived from an EMBL/GenBank/DDBJ whole genome shotgun (WGS) entry which is preliminary data.</text>
</comment>
<dbReference type="Gene3D" id="3.40.50.2000">
    <property type="entry name" value="Glycogen Phosphorylase B"/>
    <property type="match status" value="1"/>
</dbReference>
<name>A0A4Y4CP66_ZOORA</name>
<keyword evidence="3" id="KW-1185">Reference proteome</keyword>
<protein>
    <submittedName>
        <fullName evidence="2">Peptidase M14</fullName>
    </submittedName>
</protein>
<gene>
    <name evidence="2" type="ORF">ZRA01_01290</name>
</gene>
<accession>A0A4Y4CP66</accession>
<reference evidence="2 3" key="1">
    <citation type="submission" date="2019-06" db="EMBL/GenBank/DDBJ databases">
        <title>Whole genome shotgun sequence of Zoogloea ramigera NBRC 15342.</title>
        <authorList>
            <person name="Hosoyama A."/>
            <person name="Uohara A."/>
            <person name="Ohji S."/>
            <person name="Ichikawa N."/>
        </authorList>
    </citation>
    <scope>NUCLEOTIDE SEQUENCE [LARGE SCALE GENOMIC DNA]</scope>
    <source>
        <strain evidence="2 3">NBRC 15342</strain>
    </source>
</reference>
<dbReference type="RefSeq" id="WP_141348813.1">
    <property type="nucleotide sequence ID" value="NZ_BJNV01000002.1"/>
</dbReference>
<dbReference type="Proteomes" id="UP000318422">
    <property type="component" value="Unassembled WGS sequence"/>
</dbReference>
<dbReference type="GO" id="GO:0009103">
    <property type="term" value="P:lipopolysaccharide biosynthetic process"/>
    <property type="evidence" value="ECO:0007669"/>
    <property type="project" value="TreeGrafter"/>
</dbReference>
<dbReference type="AlphaFoldDB" id="A0A4Y4CP66"/>
<dbReference type="SUPFAM" id="SSF53756">
    <property type="entry name" value="UDP-Glycosyltransferase/glycogen phosphorylase"/>
    <property type="match status" value="1"/>
</dbReference>
<dbReference type="PANTHER" id="PTHR46401:SF2">
    <property type="entry name" value="GLYCOSYLTRANSFERASE WBBK-RELATED"/>
    <property type="match status" value="1"/>
</dbReference>
<dbReference type="OrthoDB" id="9790710at2"/>
<dbReference type="GO" id="GO:0016757">
    <property type="term" value="F:glycosyltransferase activity"/>
    <property type="evidence" value="ECO:0007669"/>
    <property type="project" value="TreeGrafter"/>
</dbReference>
<keyword evidence="1" id="KW-0808">Transferase</keyword>
<organism evidence="2 3">
    <name type="scientific">Zoogloea ramigera</name>
    <dbReference type="NCBI Taxonomy" id="350"/>
    <lineage>
        <taxon>Bacteria</taxon>
        <taxon>Pseudomonadati</taxon>
        <taxon>Pseudomonadota</taxon>
        <taxon>Betaproteobacteria</taxon>
        <taxon>Rhodocyclales</taxon>
        <taxon>Zoogloeaceae</taxon>
        <taxon>Zoogloea</taxon>
    </lineage>
</organism>
<proteinExistence type="predicted"/>
<evidence type="ECO:0000313" key="3">
    <source>
        <dbReference type="Proteomes" id="UP000318422"/>
    </source>
</evidence>
<dbReference type="EMBL" id="BJNV01000002">
    <property type="protein sequence ID" value="GEC94056.1"/>
    <property type="molecule type" value="Genomic_DNA"/>
</dbReference>
<evidence type="ECO:0000313" key="2">
    <source>
        <dbReference type="EMBL" id="GEC94056.1"/>
    </source>
</evidence>
<dbReference type="PANTHER" id="PTHR46401">
    <property type="entry name" value="GLYCOSYLTRANSFERASE WBBK-RELATED"/>
    <property type="match status" value="1"/>
</dbReference>
<sequence>MNNDQARPLSISSFPNPFDGNPYLGLLYSHLEAAGVRYVRSGHFGQEWLREQRGKIDFLHFHWVGGLYEKPDGTVSLARLAVFVLKIWLARALGYQVIWTAHNLYPHNRKRDWKARLARLLFVNSVNIVFVNFPRAVDDMRRVFHRQNGVFVVPHGNYRPVYPQIPTAAAARAALGLPPDAFIYLLFGGISPYKGAHDAIEAVRKVEGRDALLVVLGQCPSQEYAERLRSLAGDDPRVQLRIGALDIPDDEVLLWMAASNAIVTPYSDIYTSGTLHLTATFGKPMIVPRLGVFQDMADQPFVFSYDPADGARQLPQRMRDAADADPARAAAAAARFADAHEWSDIAREAAEVLARGRRAAR</sequence>
<evidence type="ECO:0000256" key="1">
    <source>
        <dbReference type="ARBA" id="ARBA00022679"/>
    </source>
</evidence>